<keyword evidence="1" id="KW-0472">Membrane</keyword>
<evidence type="ECO:0000313" key="3">
    <source>
        <dbReference type="Proteomes" id="UP001500542"/>
    </source>
</evidence>
<protein>
    <submittedName>
        <fullName evidence="2">Uncharacterized protein</fullName>
    </submittedName>
</protein>
<gene>
    <name evidence="2" type="ORF">GCM10009554_43840</name>
</gene>
<reference evidence="2 3" key="1">
    <citation type="journal article" date="2019" name="Int. J. Syst. Evol. Microbiol.">
        <title>The Global Catalogue of Microorganisms (GCM) 10K type strain sequencing project: providing services to taxonomists for standard genome sequencing and annotation.</title>
        <authorList>
            <consortium name="The Broad Institute Genomics Platform"/>
            <consortium name="The Broad Institute Genome Sequencing Center for Infectious Disease"/>
            <person name="Wu L."/>
            <person name="Ma J."/>
        </authorList>
    </citation>
    <scope>NUCLEOTIDE SEQUENCE [LARGE SCALE GENOMIC DNA]</scope>
    <source>
        <strain evidence="2 3">JCM 10977</strain>
    </source>
</reference>
<feature type="transmembrane region" description="Helical" evidence="1">
    <location>
        <begin position="77"/>
        <end position="95"/>
    </location>
</feature>
<feature type="transmembrane region" description="Helical" evidence="1">
    <location>
        <begin position="32"/>
        <end position="56"/>
    </location>
</feature>
<feature type="transmembrane region" description="Helical" evidence="1">
    <location>
        <begin position="115"/>
        <end position="135"/>
    </location>
</feature>
<keyword evidence="1" id="KW-1133">Transmembrane helix</keyword>
<organism evidence="2 3">
    <name type="scientific">Kribbella koreensis</name>
    <dbReference type="NCBI Taxonomy" id="57909"/>
    <lineage>
        <taxon>Bacteria</taxon>
        <taxon>Bacillati</taxon>
        <taxon>Actinomycetota</taxon>
        <taxon>Actinomycetes</taxon>
        <taxon>Propionibacteriales</taxon>
        <taxon>Kribbellaceae</taxon>
        <taxon>Kribbella</taxon>
    </lineage>
</organism>
<proteinExistence type="predicted"/>
<feature type="transmembrane region" description="Helical" evidence="1">
    <location>
        <begin position="208"/>
        <end position="231"/>
    </location>
</feature>
<accession>A0ABN1QTD5</accession>
<sequence length="307" mass="32332">MGLAVGGVSGLVLGSAVGIGYGAPAAYVIGTLASIVIAFGYAFGLLAGGAGIDAAVRKPRLMRGHFSFAALKLQLTPVDGLVLAGETVLLSYVVYRFLQPAFVAWMTLSTRQHATAVTLMATIPLLIAGQLWVVGHNAEVVDTDRSLEGHSPSTARRRPLGRQLRLSPIVVSVVIAPVALLEIVRFWLEWLPTDRSGARTRSLISAALPNVLAPAAGVWLVWMLGALGYLIQARLAAAALRRGGFIPDDFATSVHQAARLSLLQPYGGNDFAFCHSIVRERLASLAGNSSSANRPVIATDQPDPKPG</sequence>
<evidence type="ECO:0000313" key="2">
    <source>
        <dbReference type="EMBL" id="GAA0947197.1"/>
    </source>
</evidence>
<keyword evidence="1" id="KW-0812">Transmembrane</keyword>
<comment type="caution">
    <text evidence="2">The sequence shown here is derived from an EMBL/GenBank/DDBJ whole genome shotgun (WGS) entry which is preliminary data.</text>
</comment>
<name>A0ABN1QTD5_9ACTN</name>
<evidence type="ECO:0000256" key="1">
    <source>
        <dbReference type="SAM" id="Phobius"/>
    </source>
</evidence>
<dbReference type="EMBL" id="BAAAHK010000009">
    <property type="protein sequence ID" value="GAA0947197.1"/>
    <property type="molecule type" value="Genomic_DNA"/>
</dbReference>
<keyword evidence="3" id="KW-1185">Reference proteome</keyword>
<dbReference type="Proteomes" id="UP001500542">
    <property type="component" value="Unassembled WGS sequence"/>
</dbReference>
<feature type="transmembrane region" description="Helical" evidence="1">
    <location>
        <begin position="166"/>
        <end position="188"/>
    </location>
</feature>